<dbReference type="RefSeq" id="WP_074716103.1">
    <property type="nucleotide sequence ID" value="NZ_FNPG01000007.1"/>
</dbReference>
<dbReference type="EMBL" id="FNPG01000007">
    <property type="protein sequence ID" value="SDY05854.1"/>
    <property type="molecule type" value="Genomic_DNA"/>
</dbReference>
<name>A0A1H3GTN7_9FIRM</name>
<dbReference type="STRING" id="1122142.SAMN02910414_00630"/>
<evidence type="ECO:0000313" key="1">
    <source>
        <dbReference type="EMBL" id="SDY05854.1"/>
    </source>
</evidence>
<gene>
    <name evidence="1" type="ORF">SAMN02910414_00630</name>
</gene>
<dbReference type="InterPro" id="IPR023833">
    <property type="entry name" value="Signal_pept_SipW-depend-type"/>
</dbReference>
<accession>A0A1H3GTN7</accession>
<proteinExistence type="predicted"/>
<dbReference type="AlphaFoldDB" id="A0A1H3GTN7"/>
<protein>
    <submittedName>
        <fullName evidence="1">SipW-cognate class signal peptide</fullName>
    </submittedName>
</protein>
<dbReference type="Proteomes" id="UP000183918">
    <property type="component" value="Unassembled WGS sequence"/>
</dbReference>
<keyword evidence="2" id="KW-1185">Reference proteome</keyword>
<dbReference type="NCBIfam" id="TIGR04088">
    <property type="entry name" value="cognate_SipW"/>
    <property type="match status" value="1"/>
</dbReference>
<reference evidence="1 2" key="1">
    <citation type="submission" date="2016-10" db="EMBL/GenBank/DDBJ databases">
        <authorList>
            <person name="de Groot N.N."/>
        </authorList>
    </citation>
    <scope>NUCLEOTIDE SEQUENCE [LARGE SCALE GENOMIC DNA]</scope>
    <source>
        <strain evidence="1 2">DSM 14045</strain>
    </source>
</reference>
<evidence type="ECO:0000313" key="2">
    <source>
        <dbReference type="Proteomes" id="UP000183918"/>
    </source>
</evidence>
<dbReference type="OrthoDB" id="2085414at2"/>
<organism evidence="1 2">
    <name type="scientific">Lachnobacterium bovis DSM 14045</name>
    <dbReference type="NCBI Taxonomy" id="1122142"/>
    <lineage>
        <taxon>Bacteria</taxon>
        <taxon>Bacillati</taxon>
        <taxon>Bacillota</taxon>
        <taxon>Clostridia</taxon>
        <taxon>Lachnospirales</taxon>
        <taxon>Lachnospiraceae</taxon>
        <taxon>Lachnobacterium</taxon>
    </lineage>
</organism>
<sequence length="247" mass="26763">MNKKKMATVLGSVTLIGAIGIGGTLAYLSQKTDEVSNVFTIGNGLNVDLLESKVGTEPGENPDLLDDGNGGVITPVKKLDEAYGWDYDGDGKWTVDTNTYDGIVPGEKVFKDPTVIMDANSADAYIYVTVKNASTDSDAENKEKTQKTQYQVDIGNDWELVTAEGLPSDVLVYRYKGIAEAGNNYTLFKEATLRGDVEDYSGKDANNKVKLNNLDVKAYAVQAKGISETTARNEAIELIKNTPEQEN</sequence>